<evidence type="ECO:0000313" key="3">
    <source>
        <dbReference type="Proteomes" id="UP000008311"/>
    </source>
</evidence>
<reference evidence="3" key="1">
    <citation type="journal article" date="2010" name="Nat. Biotechnol.">
        <title>Draft genome sequence of the oilseed species Ricinus communis.</title>
        <authorList>
            <person name="Chan A.P."/>
            <person name="Crabtree J."/>
            <person name="Zhao Q."/>
            <person name="Lorenzi H."/>
            <person name="Orvis J."/>
            <person name="Puiu D."/>
            <person name="Melake-Berhan A."/>
            <person name="Jones K.M."/>
            <person name="Redman J."/>
            <person name="Chen G."/>
            <person name="Cahoon E.B."/>
            <person name="Gedil M."/>
            <person name="Stanke M."/>
            <person name="Haas B.J."/>
            <person name="Wortman J.R."/>
            <person name="Fraser-Liggett C.M."/>
            <person name="Ravel J."/>
            <person name="Rabinowicz P.D."/>
        </authorList>
    </citation>
    <scope>NUCLEOTIDE SEQUENCE [LARGE SCALE GENOMIC DNA]</scope>
    <source>
        <strain evidence="3">cv. Hale</strain>
    </source>
</reference>
<evidence type="ECO:0000313" key="2">
    <source>
        <dbReference type="EMBL" id="EEF23095.1"/>
    </source>
</evidence>
<dbReference type="AlphaFoldDB" id="B9TM19"/>
<keyword evidence="1" id="KW-1133">Transmembrane helix</keyword>
<organism evidence="2 3">
    <name type="scientific">Ricinus communis</name>
    <name type="common">Castor bean</name>
    <dbReference type="NCBI Taxonomy" id="3988"/>
    <lineage>
        <taxon>Eukaryota</taxon>
        <taxon>Viridiplantae</taxon>
        <taxon>Streptophyta</taxon>
        <taxon>Embryophyta</taxon>
        <taxon>Tracheophyta</taxon>
        <taxon>Spermatophyta</taxon>
        <taxon>Magnoliopsida</taxon>
        <taxon>eudicotyledons</taxon>
        <taxon>Gunneridae</taxon>
        <taxon>Pentapetalae</taxon>
        <taxon>rosids</taxon>
        <taxon>fabids</taxon>
        <taxon>Malpighiales</taxon>
        <taxon>Euphorbiaceae</taxon>
        <taxon>Acalyphoideae</taxon>
        <taxon>Acalypheae</taxon>
        <taxon>Ricinus</taxon>
    </lineage>
</organism>
<keyword evidence="1" id="KW-0812">Transmembrane</keyword>
<dbReference type="InParanoid" id="B9TM19"/>
<feature type="transmembrane region" description="Helical" evidence="1">
    <location>
        <begin position="55"/>
        <end position="73"/>
    </location>
</feature>
<dbReference type="EMBL" id="EQ987906">
    <property type="protein sequence ID" value="EEF23095.1"/>
    <property type="molecule type" value="Genomic_DNA"/>
</dbReference>
<evidence type="ECO:0000256" key="1">
    <source>
        <dbReference type="SAM" id="Phobius"/>
    </source>
</evidence>
<keyword evidence="3" id="KW-1185">Reference proteome</keyword>
<keyword evidence="1" id="KW-0472">Membrane</keyword>
<gene>
    <name evidence="2" type="ORF">RCOM_1955220</name>
</gene>
<sequence length="110" mass="12538">MGSNIFTRAASGSERLYKVFWLLWVPFLVLTVLIRKHTEGLASEGIGRSSDWPEYIGYLTFGIVAAWLLIAIWKCASNVSLRIWFWLSRIYVVVQFLGLLQAMAILVRTA</sequence>
<feature type="transmembrane region" description="Helical" evidence="1">
    <location>
        <begin position="16"/>
        <end position="34"/>
    </location>
</feature>
<feature type="transmembrane region" description="Helical" evidence="1">
    <location>
        <begin position="85"/>
        <end position="107"/>
    </location>
</feature>
<accession>B9TM19</accession>
<protein>
    <submittedName>
        <fullName evidence="2">Uncharacterized protein</fullName>
    </submittedName>
</protein>
<proteinExistence type="predicted"/>
<name>B9TM19_RICCO</name>
<dbReference type="Proteomes" id="UP000008311">
    <property type="component" value="Unassembled WGS sequence"/>
</dbReference>